<dbReference type="PROSITE" id="PS00092">
    <property type="entry name" value="N6_MTASE"/>
    <property type="match status" value="1"/>
</dbReference>
<dbReference type="EMBL" id="JBHUIJ010000015">
    <property type="protein sequence ID" value="MFD2238221.1"/>
    <property type="molecule type" value="Genomic_DNA"/>
</dbReference>
<protein>
    <submittedName>
        <fullName evidence="7">Class I SAM-dependent methyltransferase</fullName>
        <ecNumber evidence="7">2.1.1.172</ecNumber>
        <ecNumber evidence="7">2.1.1.174</ecNumber>
    </submittedName>
</protein>
<proteinExistence type="predicted"/>
<dbReference type="InterPro" id="IPR029063">
    <property type="entry name" value="SAM-dependent_MTases_sf"/>
</dbReference>
<name>A0ABW5CPI6_9HYPH</name>
<evidence type="ECO:0000313" key="8">
    <source>
        <dbReference type="Proteomes" id="UP001597371"/>
    </source>
</evidence>
<keyword evidence="4 7" id="KW-0808">Transferase</keyword>
<dbReference type="SUPFAM" id="SSF53335">
    <property type="entry name" value="S-adenosyl-L-methionine-dependent methyltransferases"/>
    <property type="match status" value="1"/>
</dbReference>
<comment type="caution">
    <text evidence="7">The sequence shown here is derived from an EMBL/GenBank/DDBJ whole genome shotgun (WGS) entry which is preliminary data.</text>
</comment>
<dbReference type="EC" id="2.1.1.174" evidence="7"/>
<dbReference type="InterPro" id="IPR046977">
    <property type="entry name" value="RsmC/RlmG"/>
</dbReference>
<dbReference type="InterPro" id="IPR002052">
    <property type="entry name" value="DNA_methylase_N6_adenine_CS"/>
</dbReference>
<dbReference type="CDD" id="cd02440">
    <property type="entry name" value="AdoMet_MTases"/>
    <property type="match status" value="1"/>
</dbReference>
<sequence length="305" mass="32268">MTLPAPPRAAVFGSPPPDLVDTPEGAVQLSPLRPGAAAIEGIAEASLESIVLLAPPGAVERRFTLAHALRALRPGGRLVALAPKDRGGARLNAELTAFGCTVAERFKARHRICEAERPQLLSGVEAALAEGAPRFIEGLGLWSQPGIFSFDRIDPGSALLLETLPGLKGHGADLGAGLGVLARGILGSPAVASLALVEIDRRAVEAARRNVEDERARFHWGDARETDLAGLDFVVTNPPFHAEGAEDRGLGQGFIRAAARMLSRGGTLHLVANRHLPYESVLREAFRTVDTTAESGGYKIFEARK</sequence>
<dbReference type="Pfam" id="PF05175">
    <property type="entry name" value="MTS"/>
    <property type="match status" value="1"/>
</dbReference>
<gene>
    <name evidence="7" type="ORF">ACFSKQ_12235</name>
</gene>
<evidence type="ECO:0000256" key="1">
    <source>
        <dbReference type="ARBA" id="ARBA00022490"/>
    </source>
</evidence>
<evidence type="ECO:0000256" key="3">
    <source>
        <dbReference type="ARBA" id="ARBA00022603"/>
    </source>
</evidence>
<organism evidence="7 8">
    <name type="scientific">Aureimonas populi</name>
    <dbReference type="NCBI Taxonomy" id="1701758"/>
    <lineage>
        <taxon>Bacteria</taxon>
        <taxon>Pseudomonadati</taxon>
        <taxon>Pseudomonadota</taxon>
        <taxon>Alphaproteobacteria</taxon>
        <taxon>Hyphomicrobiales</taxon>
        <taxon>Aurantimonadaceae</taxon>
        <taxon>Aureimonas</taxon>
    </lineage>
</organism>
<dbReference type="EC" id="2.1.1.172" evidence="7"/>
<keyword evidence="8" id="KW-1185">Reference proteome</keyword>
<dbReference type="Gene3D" id="3.40.50.150">
    <property type="entry name" value="Vaccinia Virus protein VP39"/>
    <property type="match status" value="1"/>
</dbReference>
<keyword evidence="2" id="KW-0698">rRNA processing</keyword>
<evidence type="ECO:0000256" key="5">
    <source>
        <dbReference type="ARBA" id="ARBA00022691"/>
    </source>
</evidence>
<evidence type="ECO:0000259" key="6">
    <source>
        <dbReference type="Pfam" id="PF05175"/>
    </source>
</evidence>
<accession>A0ABW5CPI6</accession>
<dbReference type="Proteomes" id="UP001597371">
    <property type="component" value="Unassembled WGS sequence"/>
</dbReference>
<keyword evidence="3 7" id="KW-0489">Methyltransferase</keyword>
<evidence type="ECO:0000256" key="2">
    <source>
        <dbReference type="ARBA" id="ARBA00022552"/>
    </source>
</evidence>
<dbReference type="GO" id="GO:0052916">
    <property type="term" value="F:23S rRNA (guanine(1835)-N(2))-methyltransferase activity"/>
    <property type="evidence" value="ECO:0007669"/>
    <property type="project" value="UniProtKB-EC"/>
</dbReference>
<evidence type="ECO:0000313" key="7">
    <source>
        <dbReference type="EMBL" id="MFD2238221.1"/>
    </source>
</evidence>
<dbReference type="RefSeq" id="WP_209738918.1">
    <property type="nucleotide sequence ID" value="NZ_CP072611.1"/>
</dbReference>
<dbReference type="InterPro" id="IPR007848">
    <property type="entry name" value="Small_mtfrase_dom"/>
</dbReference>
<evidence type="ECO:0000256" key="4">
    <source>
        <dbReference type="ARBA" id="ARBA00022679"/>
    </source>
</evidence>
<reference evidence="8" key="1">
    <citation type="journal article" date="2019" name="Int. J. Syst. Evol. Microbiol.">
        <title>The Global Catalogue of Microorganisms (GCM) 10K type strain sequencing project: providing services to taxonomists for standard genome sequencing and annotation.</title>
        <authorList>
            <consortium name="The Broad Institute Genomics Platform"/>
            <consortium name="The Broad Institute Genome Sequencing Center for Infectious Disease"/>
            <person name="Wu L."/>
            <person name="Ma J."/>
        </authorList>
    </citation>
    <scope>NUCLEOTIDE SEQUENCE [LARGE SCALE GENOMIC DNA]</scope>
    <source>
        <strain evidence="8">ZS-35-S2</strain>
    </source>
</reference>
<dbReference type="GO" id="GO:0052914">
    <property type="term" value="F:16S rRNA (guanine(1207)-N(2))-methyltransferase activity"/>
    <property type="evidence" value="ECO:0007669"/>
    <property type="project" value="UniProtKB-EC"/>
</dbReference>
<dbReference type="PANTHER" id="PTHR47816">
    <property type="entry name" value="RIBOSOMAL RNA SMALL SUBUNIT METHYLTRANSFERASE C"/>
    <property type="match status" value="1"/>
</dbReference>
<feature type="domain" description="Methyltransferase small" evidence="6">
    <location>
        <begin position="140"/>
        <end position="301"/>
    </location>
</feature>
<keyword evidence="1" id="KW-0963">Cytoplasm</keyword>
<keyword evidence="5" id="KW-0949">S-adenosyl-L-methionine</keyword>
<dbReference type="PANTHER" id="PTHR47816:SF4">
    <property type="entry name" value="RIBOSOMAL RNA SMALL SUBUNIT METHYLTRANSFERASE C"/>
    <property type="match status" value="1"/>
</dbReference>